<keyword evidence="5" id="KW-0375">Hydrogen ion transport</keyword>
<dbReference type="GO" id="GO:0055036">
    <property type="term" value="C:virion membrane"/>
    <property type="evidence" value="ECO:0007669"/>
    <property type="project" value="InterPro"/>
</dbReference>
<keyword evidence="7" id="KW-1043">Host membrane</keyword>
<keyword evidence="14" id="KW-1015">Disulfide bond</keyword>
<evidence type="ECO:0000256" key="16">
    <source>
        <dbReference type="ARBA" id="ARBA00023303"/>
    </source>
</evidence>
<dbReference type="EMBL" id="CY100134">
    <property type="protein sequence ID" value="AER40326.1"/>
    <property type="molecule type" value="Viral_cRNA"/>
</dbReference>
<evidence type="ECO:0000256" key="13">
    <source>
        <dbReference type="ARBA" id="ARBA00023139"/>
    </source>
</evidence>
<keyword evidence="1" id="KW-0813">Transport</keyword>
<accession>G7WS39</accession>
<organism evidence="17">
    <name type="scientific">Influenza A virus</name>
    <name type="common">A/Switzerland/4607377/2011(H1N1)</name>
    <dbReference type="NCBI Taxonomy" id="1100791"/>
    <lineage>
        <taxon>Viruses</taxon>
        <taxon>Riboviria</taxon>
        <taxon>Orthornavirae</taxon>
        <taxon>Negarnaviricota</taxon>
        <taxon>Polyploviricotina</taxon>
        <taxon>Insthoviricetes</taxon>
        <taxon>Articulavirales</taxon>
        <taxon>Orthomyxoviridae</taxon>
        <taxon>Alphainfluenzavirus</taxon>
        <taxon>Alphainfluenzavirus influenzae</taxon>
        <taxon>Influenza A virus</taxon>
    </lineage>
</organism>
<gene>
    <name evidence="17" type="primary">M2</name>
</gene>
<name>G7WS39_9INFA</name>
<evidence type="ECO:0000256" key="2">
    <source>
        <dbReference type="ARBA" id="ARBA00022511"/>
    </source>
</evidence>
<evidence type="ECO:0000256" key="14">
    <source>
        <dbReference type="ARBA" id="ARBA00023157"/>
    </source>
</evidence>
<evidence type="ECO:0000256" key="8">
    <source>
        <dbReference type="ARBA" id="ARBA00022968"/>
    </source>
</evidence>
<evidence type="ECO:0000313" key="17">
    <source>
        <dbReference type="EMBL" id="AER40326.1"/>
    </source>
</evidence>
<keyword evidence="4" id="KW-0812">Transmembrane</keyword>
<dbReference type="GO" id="GO:0033644">
    <property type="term" value="C:host cell membrane"/>
    <property type="evidence" value="ECO:0007669"/>
    <property type="project" value="UniProtKB-KW"/>
</dbReference>
<sequence>PTRNGWECKYSGSSEVLANAANIIGIL</sequence>
<keyword evidence="13" id="KW-0564">Palmitate</keyword>
<feature type="non-terminal residue" evidence="17">
    <location>
        <position position="27"/>
    </location>
</feature>
<dbReference type="InterPro" id="IPR002089">
    <property type="entry name" value="Flu_M2"/>
</dbReference>
<dbReference type="GO" id="GO:0015078">
    <property type="term" value="F:proton transmembrane transporter activity"/>
    <property type="evidence" value="ECO:0007669"/>
    <property type="project" value="InterPro"/>
</dbReference>
<keyword evidence="8" id="KW-0735">Signal-anchor</keyword>
<evidence type="ECO:0000256" key="11">
    <source>
        <dbReference type="ARBA" id="ARBA00023065"/>
    </source>
</evidence>
<dbReference type="GO" id="GO:0015267">
    <property type="term" value="F:channel activity"/>
    <property type="evidence" value="ECO:0007669"/>
    <property type="project" value="UniProtKB-KW"/>
</dbReference>
<evidence type="ECO:0000256" key="12">
    <source>
        <dbReference type="ARBA" id="ARBA00023136"/>
    </source>
</evidence>
<keyword evidence="9" id="KW-1133">Transmembrane helix</keyword>
<keyword evidence="3" id="KW-0597">Phosphoprotein</keyword>
<keyword evidence="12" id="KW-0472">Membrane</keyword>
<evidence type="ECO:0000256" key="4">
    <source>
        <dbReference type="ARBA" id="ARBA00022692"/>
    </source>
</evidence>
<evidence type="ECO:0000256" key="10">
    <source>
        <dbReference type="ARBA" id="ARBA00023039"/>
    </source>
</evidence>
<protein>
    <submittedName>
        <fullName evidence="17">Matrix protein 2</fullName>
    </submittedName>
</protein>
<keyword evidence="10" id="KW-1182">Viral ion channel</keyword>
<keyword evidence="15" id="KW-0449">Lipoprotein</keyword>
<evidence type="ECO:0000256" key="15">
    <source>
        <dbReference type="ARBA" id="ARBA00023288"/>
    </source>
</evidence>
<reference evidence="17" key="1">
    <citation type="submission" date="2011-10" db="EMBL/GenBank/DDBJ databases">
        <title>Human infection with an influenza A (H1N1) virus of swine origin.</title>
        <authorList>
            <person name="Thomas Y."/>
            <person name="boquete-Suter P."/>
            <person name="Gaille C."/>
            <person name="Engels M."/>
            <person name="Born R."/>
            <person name="Kaiser L."/>
        </authorList>
    </citation>
    <scope>NUCLEOTIDE SEQUENCE</scope>
    <source>
        <strain evidence="17">A/Switzerland/4607377/2011</strain>
    </source>
</reference>
<keyword evidence="11" id="KW-0406">Ion transport</keyword>
<dbReference type="Pfam" id="PF00599">
    <property type="entry name" value="Flu_M2"/>
    <property type="match status" value="1"/>
</dbReference>
<feature type="non-terminal residue" evidence="17">
    <location>
        <position position="1"/>
    </location>
</feature>
<evidence type="ECO:0000256" key="7">
    <source>
        <dbReference type="ARBA" id="ARBA00022870"/>
    </source>
</evidence>
<evidence type="ECO:0000256" key="9">
    <source>
        <dbReference type="ARBA" id="ARBA00022989"/>
    </source>
</evidence>
<proteinExistence type="predicted"/>
<evidence type="ECO:0000256" key="3">
    <source>
        <dbReference type="ARBA" id="ARBA00022553"/>
    </source>
</evidence>
<evidence type="ECO:0000256" key="6">
    <source>
        <dbReference type="ARBA" id="ARBA00022844"/>
    </source>
</evidence>
<evidence type="ECO:0000256" key="1">
    <source>
        <dbReference type="ARBA" id="ARBA00022448"/>
    </source>
</evidence>
<keyword evidence="16" id="KW-0407">Ion channel</keyword>
<evidence type="ECO:0000256" key="5">
    <source>
        <dbReference type="ARBA" id="ARBA00022781"/>
    </source>
</evidence>
<keyword evidence="2" id="KW-1032">Host cell membrane</keyword>
<keyword evidence="6" id="KW-0946">Virion</keyword>